<dbReference type="EMBL" id="AEDQ01000010">
    <property type="protein sequence ID" value="EFL44552.1"/>
    <property type="molecule type" value="Genomic_DNA"/>
</dbReference>
<evidence type="ECO:0000256" key="2">
    <source>
        <dbReference type="ARBA" id="ARBA00022695"/>
    </source>
</evidence>
<dbReference type="CDD" id="cd02516">
    <property type="entry name" value="CDP-ME_synthetase"/>
    <property type="match status" value="1"/>
</dbReference>
<dbReference type="InterPro" id="IPR029044">
    <property type="entry name" value="Nucleotide-diphossugar_trans"/>
</dbReference>
<evidence type="ECO:0000313" key="5">
    <source>
        <dbReference type="Proteomes" id="UP000004431"/>
    </source>
</evidence>
<keyword evidence="5" id="KW-1185">Reference proteome</keyword>
<evidence type="ECO:0000256" key="3">
    <source>
        <dbReference type="SAM" id="MobiDB-lite"/>
    </source>
</evidence>
<dbReference type="PANTHER" id="PTHR32125">
    <property type="entry name" value="2-C-METHYL-D-ERYTHRITOL 4-PHOSPHATE CYTIDYLYLTRANSFERASE, CHLOROPLASTIC"/>
    <property type="match status" value="1"/>
</dbReference>
<keyword evidence="2 4" id="KW-0548">Nucleotidyltransferase</keyword>
<dbReference type="GO" id="GO:0016779">
    <property type="term" value="F:nucleotidyltransferase activity"/>
    <property type="evidence" value="ECO:0007669"/>
    <property type="project" value="UniProtKB-KW"/>
</dbReference>
<dbReference type="Pfam" id="PF01128">
    <property type="entry name" value="IspD"/>
    <property type="match status" value="1"/>
</dbReference>
<evidence type="ECO:0000313" key="4">
    <source>
        <dbReference type="EMBL" id="EFL44552.1"/>
    </source>
</evidence>
<dbReference type="SUPFAM" id="SSF53448">
    <property type="entry name" value="Nucleotide-diphospho-sugar transferases"/>
    <property type="match status" value="1"/>
</dbReference>
<accession>A0ABN0B197</accession>
<comment type="caution">
    <text evidence="4">The sequence shown here is derived from an EMBL/GenBank/DDBJ whole genome shotgun (WGS) entry which is preliminary data.</text>
</comment>
<gene>
    <name evidence="4" type="ORF">HMPREF9248_1177</name>
</gene>
<name>A0ABN0B197_9ACTN</name>
<dbReference type="Proteomes" id="UP000004431">
    <property type="component" value="Unassembled WGS sequence"/>
</dbReference>
<dbReference type="RefSeq" id="WP_006303667.1">
    <property type="nucleotide sequence ID" value="NZ_AEDQ01000010.1"/>
</dbReference>
<dbReference type="Gene3D" id="3.90.550.10">
    <property type="entry name" value="Spore Coat Polysaccharide Biosynthesis Protein SpsA, Chain A"/>
    <property type="match status" value="1"/>
</dbReference>
<feature type="region of interest" description="Disordered" evidence="3">
    <location>
        <begin position="1"/>
        <end position="22"/>
    </location>
</feature>
<proteinExistence type="predicted"/>
<organism evidence="4 5">
    <name type="scientific">Fannyhessea vaginae PB189-T1-4</name>
    <dbReference type="NCBI Taxonomy" id="866774"/>
    <lineage>
        <taxon>Bacteria</taxon>
        <taxon>Bacillati</taxon>
        <taxon>Actinomycetota</taxon>
        <taxon>Coriobacteriia</taxon>
        <taxon>Coriobacteriales</taxon>
        <taxon>Atopobiaceae</taxon>
        <taxon>Fannyhessea</taxon>
    </lineage>
</organism>
<protein>
    <submittedName>
        <fullName evidence="4">2-C-methyl-D-erythritol 4-phosphate cytidylyltransferase</fullName>
    </submittedName>
</protein>
<dbReference type="InterPro" id="IPR050088">
    <property type="entry name" value="IspD/TarI_cytidylyltransf_bact"/>
</dbReference>
<dbReference type="PANTHER" id="PTHR32125:SF4">
    <property type="entry name" value="2-C-METHYL-D-ERYTHRITOL 4-PHOSPHATE CYTIDYLYLTRANSFERASE, CHLOROPLASTIC"/>
    <property type="match status" value="1"/>
</dbReference>
<sequence length="309" mass="33179">MTHVEMPQVEAPAPHVPARPLPQPTQPDTCAIIAAGGVGKRFGNPNGKQYASICGKPVVYWSIRAMAHTPSVACIVVAVSQEKYDETCALVDALTCEIEAEIAAASAHEMPAPAVPAAPAPATPAVRTYACPIAVCLAQDTRQNTVAAALSFAHKKFMDNPQYHISFVAIHDGARPLIRSCDAERAISTLRDHPSYAGTLCAHRVTDTLKQVDSTRVVATPDRSLFWCAQTPQVFAVDVISAAHMRARDDGFTGSDDVSLVEYLALVSHMNAYVHVVESPRDNIKITLPEDLAMAQALMSERLCAQRSS</sequence>
<reference evidence="4 5" key="1">
    <citation type="submission" date="2010-08" db="EMBL/GenBank/DDBJ databases">
        <authorList>
            <person name="Durkin A.S."/>
            <person name="Madupu R."/>
            <person name="Torralba M."/>
            <person name="Gillis M."/>
            <person name="Methe B."/>
            <person name="Sutton G."/>
            <person name="Nelson K.E."/>
        </authorList>
    </citation>
    <scope>NUCLEOTIDE SEQUENCE [LARGE SCALE GENOMIC DNA]</scope>
    <source>
        <strain evidence="4 5">PB189-T1-4</strain>
    </source>
</reference>
<evidence type="ECO:0000256" key="1">
    <source>
        <dbReference type="ARBA" id="ARBA00022679"/>
    </source>
</evidence>
<dbReference type="InterPro" id="IPR034683">
    <property type="entry name" value="IspD/TarI"/>
</dbReference>
<keyword evidence="1" id="KW-0808">Transferase</keyword>